<dbReference type="Pfam" id="PF13581">
    <property type="entry name" value="HATPase_c_2"/>
    <property type="match status" value="1"/>
</dbReference>
<sequence>METGKLAEVFLDSAYESVGQARRETREALGPDHVLLTDVVQVVSELLANAVEHADRGLVDDLIGLTLTATPDSVHVEVSDPGSASRVPHIPRDQPPGGGRGRGLLIVDRLSGGRWGTREHGQGLGRTVWCAIPYVRPGLSAEEEDEAGRLPSRALSGACRN</sequence>
<dbReference type="PANTHER" id="PTHR35526:SF3">
    <property type="entry name" value="ANTI-SIGMA-F FACTOR RSBW"/>
    <property type="match status" value="1"/>
</dbReference>
<name>A0ABV5TLV3_9ACTN</name>
<keyword evidence="4" id="KW-0067">ATP-binding</keyword>
<evidence type="ECO:0000256" key="1">
    <source>
        <dbReference type="ARBA" id="ARBA00022527"/>
    </source>
</evidence>
<proteinExistence type="predicted"/>
<dbReference type="GO" id="GO:0005524">
    <property type="term" value="F:ATP binding"/>
    <property type="evidence" value="ECO:0007669"/>
    <property type="project" value="UniProtKB-KW"/>
</dbReference>
<evidence type="ECO:0000313" key="4">
    <source>
        <dbReference type="EMBL" id="MFB9680108.1"/>
    </source>
</evidence>
<dbReference type="CDD" id="cd16936">
    <property type="entry name" value="HATPase_RsbW-like"/>
    <property type="match status" value="1"/>
</dbReference>
<comment type="caution">
    <text evidence="4">The sequence shown here is derived from an EMBL/GenBank/DDBJ whole genome shotgun (WGS) entry which is preliminary data.</text>
</comment>
<evidence type="ECO:0000259" key="3">
    <source>
        <dbReference type="Pfam" id="PF13581"/>
    </source>
</evidence>
<keyword evidence="5" id="KW-1185">Reference proteome</keyword>
<keyword evidence="4" id="KW-0547">Nucleotide-binding</keyword>
<dbReference type="EMBL" id="JBHMBS010000020">
    <property type="protein sequence ID" value="MFB9680108.1"/>
    <property type="molecule type" value="Genomic_DNA"/>
</dbReference>
<organism evidence="4 5">
    <name type="scientific">Streptosporangium vulgare</name>
    <dbReference type="NCBI Taxonomy" id="46190"/>
    <lineage>
        <taxon>Bacteria</taxon>
        <taxon>Bacillati</taxon>
        <taxon>Actinomycetota</taxon>
        <taxon>Actinomycetes</taxon>
        <taxon>Streptosporangiales</taxon>
        <taxon>Streptosporangiaceae</taxon>
        <taxon>Streptosporangium</taxon>
    </lineage>
</organism>
<dbReference type="Proteomes" id="UP001589610">
    <property type="component" value="Unassembled WGS sequence"/>
</dbReference>
<evidence type="ECO:0000313" key="5">
    <source>
        <dbReference type="Proteomes" id="UP001589610"/>
    </source>
</evidence>
<keyword evidence="1" id="KW-0808">Transferase</keyword>
<accession>A0ABV5TLV3</accession>
<gene>
    <name evidence="4" type="ORF">ACFFRH_31900</name>
</gene>
<dbReference type="Gene3D" id="3.30.565.10">
    <property type="entry name" value="Histidine kinase-like ATPase, C-terminal domain"/>
    <property type="match status" value="1"/>
</dbReference>
<keyword evidence="1" id="KW-0418">Kinase</keyword>
<dbReference type="RefSeq" id="WP_344746688.1">
    <property type="nucleotide sequence ID" value="NZ_BAAAWW010000101.1"/>
</dbReference>
<feature type="region of interest" description="Disordered" evidence="2">
    <location>
        <begin position="141"/>
        <end position="161"/>
    </location>
</feature>
<feature type="domain" description="Histidine kinase/HSP90-like ATPase" evidence="3">
    <location>
        <begin position="14"/>
        <end position="111"/>
    </location>
</feature>
<dbReference type="InterPro" id="IPR050267">
    <property type="entry name" value="Anti-sigma-factor_SerPK"/>
</dbReference>
<dbReference type="InterPro" id="IPR003594">
    <property type="entry name" value="HATPase_dom"/>
</dbReference>
<protein>
    <submittedName>
        <fullName evidence="4">ATP-binding protein</fullName>
    </submittedName>
</protein>
<feature type="region of interest" description="Disordered" evidence="2">
    <location>
        <begin position="78"/>
        <end position="102"/>
    </location>
</feature>
<dbReference type="SUPFAM" id="SSF55874">
    <property type="entry name" value="ATPase domain of HSP90 chaperone/DNA topoisomerase II/histidine kinase"/>
    <property type="match status" value="1"/>
</dbReference>
<dbReference type="PANTHER" id="PTHR35526">
    <property type="entry name" value="ANTI-SIGMA-F FACTOR RSBW-RELATED"/>
    <property type="match status" value="1"/>
</dbReference>
<keyword evidence="1" id="KW-0723">Serine/threonine-protein kinase</keyword>
<reference evidence="4 5" key="1">
    <citation type="submission" date="2024-09" db="EMBL/GenBank/DDBJ databases">
        <authorList>
            <person name="Sun Q."/>
            <person name="Mori K."/>
        </authorList>
    </citation>
    <scope>NUCLEOTIDE SEQUENCE [LARGE SCALE GENOMIC DNA]</scope>
    <source>
        <strain evidence="4 5">JCM 3028</strain>
    </source>
</reference>
<evidence type="ECO:0000256" key="2">
    <source>
        <dbReference type="SAM" id="MobiDB-lite"/>
    </source>
</evidence>
<dbReference type="InterPro" id="IPR036890">
    <property type="entry name" value="HATPase_C_sf"/>
</dbReference>